<dbReference type="AlphaFoldDB" id="A0A0E9RF09"/>
<accession>A0A0E9RF09</accession>
<evidence type="ECO:0000313" key="1">
    <source>
        <dbReference type="EMBL" id="JAH26918.1"/>
    </source>
</evidence>
<proteinExistence type="predicted"/>
<dbReference type="EMBL" id="GBXM01081659">
    <property type="protein sequence ID" value="JAH26918.1"/>
    <property type="molecule type" value="Transcribed_RNA"/>
</dbReference>
<reference evidence="1" key="1">
    <citation type="submission" date="2014-11" db="EMBL/GenBank/DDBJ databases">
        <authorList>
            <person name="Amaro Gonzalez C."/>
        </authorList>
    </citation>
    <scope>NUCLEOTIDE SEQUENCE</scope>
</reference>
<name>A0A0E9RF09_ANGAN</name>
<sequence>MYKTLPETSVISVQELVVGRLSCTEKNTYSGSYWVTAVAML</sequence>
<protein>
    <submittedName>
        <fullName evidence="1">Uncharacterized protein</fullName>
    </submittedName>
</protein>
<reference evidence="1" key="2">
    <citation type="journal article" date="2015" name="Fish Shellfish Immunol.">
        <title>Early steps in the European eel (Anguilla anguilla)-Vibrio vulnificus interaction in the gills: Role of the RtxA13 toxin.</title>
        <authorList>
            <person name="Callol A."/>
            <person name="Pajuelo D."/>
            <person name="Ebbesson L."/>
            <person name="Teles M."/>
            <person name="MacKenzie S."/>
            <person name="Amaro C."/>
        </authorList>
    </citation>
    <scope>NUCLEOTIDE SEQUENCE</scope>
</reference>
<organism evidence="1">
    <name type="scientific">Anguilla anguilla</name>
    <name type="common">European freshwater eel</name>
    <name type="synonym">Muraena anguilla</name>
    <dbReference type="NCBI Taxonomy" id="7936"/>
    <lineage>
        <taxon>Eukaryota</taxon>
        <taxon>Metazoa</taxon>
        <taxon>Chordata</taxon>
        <taxon>Craniata</taxon>
        <taxon>Vertebrata</taxon>
        <taxon>Euteleostomi</taxon>
        <taxon>Actinopterygii</taxon>
        <taxon>Neopterygii</taxon>
        <taxon>Teleostei</taxon>
        <taxon>Anguilliformes</taxon>
        <taxon>Anguillidae</taxon>
        <taxon>Anguilla</taxon>
    </lineage>
</organism>